<dbReference type="PANTHER" id="PTHR21505">
    <property type="entry name" value="MADF DOMAIN-CONTAINING PROTEIN-RELATED"/>
    <property type="match status" value="1"/>
</dbReference>
<dbReference type="PANTHER" id="PTHR21505:SF12">
    <property type="entry name" value="MADF DOMAIN-CONTAINING PROTEIN-RELATED"/>
    <property type="match status" value="1"/>
</dbReference>
<dbReference type="SMART" id="SM00595">
    <property type="entry name" value="MADF"/>
    <property type="match status" value="1"/>
</dbReference>
<dbReference type="Pfam" id="PF10545">
    <property type="entry name" value="MADF_DNA_bdg"/>
    <property type="match status" value="1"/>
</dbReference>
<sequence length="275" mass="32195">MTTDIKCDKKQWTNAETIKLIELYKENSILWKHKRNDHGYRESRDIILKEFSEKFNCSADEIRRKLHNLRNQVSQELRKCNSKRSNTTDGVFVSRWPYFNALKFLIPILSVKKTEDELRIKEPLDSTNLVQIQETSKENSNKQDYKYNNKTAEEKNKSYAEDNDKLLFKEAMKVLTKQTDEHDKFGQYVAMELRSLRSDLNRNRLKTEIRKAIVRIVEDDDKICNESSPRPFLLTPTPSNASVPASSTSQHALIKFETNGITCESFSNNFNLIDM</sequence>
<dbReference type="RefSeq" id="XP_050501172.1">
    <property type="nucleotide sequence ID" value="XM_050645215.1"/>
</dbReference>
<feature type="region of interest" description="Disordered" evidence="2">
    <location>
        <begin position="131"/>
        <end position="155"/>
    </location>
</feature>
<dbReference type="GeneID" id="126881145"/>
<dbReference type="Proteomes" id="UP001652700">
    <property type="component" value="Unplaced"/>
</dbReference>
<evidence type="ECO:0000259" key="3">
    <source>
        <dbReference type="PROSITE" id="PS51029"/>
    </source>
</evidence>
<feature type="domain" description="MADF" evidence="3">
    <location>
        <begin position="19"/>
        <end position="110"/>
    </location>
</feature>
<proteinExistence type="predicted"/>
<accession>A0ABM5JTA6</accession>
<keyword evidence="1" id="KW-0175">Coiled coil</keyword>
<keyword evidence="5" id="KW-1185">Reference proteome</keyword>
<protein>
    <recommendedName>
        <fullName evidence="3">MADF domain-containing protein</fullName>
    </recommendedName>
</protein>
<evidence type="ECO:0000313" key="5">
    <source>
        <dbReference type="Proteomes" id="UP001652700"/>
    </source>
</evidence>
<dbReference type="PROSITE" id="PS51029">
    <property type="entry name" value="MADF"/>
    <property type="match status" value="1"/>
</dbReference>
<dbReference type="InterPro" id="IPR006578">
    <property type="entry name" value="MADF-dom"/>
</dbReference>
<dbReference type="EnsemblMetazoa" id="XM_050645215.1">
    <property type="protein sequence ID" value="XP_050501172.1"/>
    <property type="gene ID" value="LOC126881145"/>
</dbReference>
<feature type="compositionally biased region" description="Basic and acidic residues" evidence="2">
    <location>
        <begin position="135"/>
        <end position="155"/>
    </location>
</feature>
<evidence type="ECO:0000256" key="2">
    <source>
        <dbReference type="SAM" id="MobiDB-lite"/>
    </source>
</evidence>
<evidence type="ECO:0000313" key="4">
    <source>
        <dbReference type="EnsemblMetazoa" id="XP_050501172.1"/>
    </source>
</evidence>
<name>A0ABM5JTA6_DIAVI</name>
<feature type="coiled-coil region" evidence="1">
    <location>
        <begin position="52"/>
        <end position="79"/>
    </location>
</feature>
<evidence type="ECO:0000256" key="1">
    <source>
        <dbReference type="SAM" id="Coils"/>
    </source>
</evidence>
<organism evidence="4 5">
    <name type="scientific">Diabrotica virgifera virgifera</name>
    <name type="common">western corn rootworm</name>
    <dbReference type="NCBI Taxonomy" id="50390"/>
    <lineage>
        <taxon>Eukaryota</taxon>
        <taxon>Metazoa</taxon>
        <taxon>Ecdysozoa</taxon>
        <taxon>Arthropoda</taxon>
        <taxon>Hexapoda</taxon>
        <taxon>Insecta</taxon>
        <taxon>Pterygota</taxon>
        <taxon>Neoptera</taxon>
        <taxon>Endopterygota</taxon>
        <taxon>Coleoptera</taxon>
        <taxon>Polyphaga</taxon>
        <taxon>Cucujiformia</taxon>
        <taxon>Chrysomeloidea</taxon>
        <taxon>Chrysomelidae</taxon>
        <taxon>Galerucinae</taxon>
        <taxon>Diabroticina</taxon>
        <taxon>Diabroticites</taxon>
        <taxon>Diabrotica</taxon>
    </lineage>
</organism>
<reference evidence="4" key="1">
    <citation type="submission" date="2025-05" db="UniProtKB">
        <authorList>
            <consortium name="EnsemblMetazoa"/>
        </authorList>
    </citation>
    <scope>IDENTIFICATION</scope>
</reference>